<dbReference type="NCBIfam" id="TIGR02595">
    <property type="entry name" value="PEP_CTERM"/>
    <property type="match status" value="1"/>
</dbReference>
<dbReference type="Proteomes" id="UP001209701">
    <property type="component" value="Unassembled WGS sequence"/>
</dbReference>
<keyword evidence="1" id="KW-0732">Signal</keyword>
<evidence type="ECO:0000313" key="4">
    <source>
        <dbReference type="Proteomes" id="UP001209701"/>
    </source>
</evidence>
<dbReference type="EMBL" id="JAJIRN010000003">
    <property type="protein sequence ID" value="MCV2367866.1"/>
    <property type="molecule type" value="Genomic_DNA"/>
</dbReference>
<gene>
    <name evidence="3" type="ORF">LNV07_07125</name>
</gene>
<feature type="domain" description="Ice-binding protein C-terminal" evidence="2">
    <location>
        <begin position="268"/>
        <end position="290"/>
    </location>
</feature>
<name>A0ABT2YCT6_9BURK</name>
<dbReference type="InterPro" id="IPR013424">
    <property type="entry name" value="Ice-binding_C"/>
</dbReference>
<keyword evidence="4" id="KW-1185">Reference proteome</keyword>
<dbReference type="RefSeq" id="WP_263570491.1">
    <property type="nucleotide sequence ID" value="NZ_JAJIRN010000003.1"/>
</dbReference>
<evidence type="ECO:0000259" key="2">
    <source>
        <dbReference type="Pfam" id="PF07589"/>
    </source>
</evidence>
<reference evidence="3 4" key="1">
    <citation type="submission" date="2021-11" db="EMBL/GenBank/DDBJ databases">
        <authorList>
            <person name="Liang Q."/>
            <person name="Mou H."/>
            <person name="Liu Z."/>
        </authorList>
    </citation>
    <scope>NUCLEOTIDE SEQUENCE [LARGE SCALE GENOMIC DNA]</scope>
    <source>
        <strain evidence="3 4">CHU3</strain>
    </source>
</reference>
<comment type="caution">
    <text evidence="3">The sequence shown here is derived from an EMBL/GenBank/DDBJ whole genome shotgun (WGS) entry which is preliminary data.</text>
</comment>
<dbReference type="Pfam" id="PF07589">
    <property type="entry name" value="PEP-CTERM"/>
    <property type="match status" value="1"/>
</dbReference>
<feature type="chain" id="PRO_5045253662" evidence="1">
    <location>
        <begin position="34"/>
        <end position="292"/>
    </location>
</feature>
<feature type="signal peptide" evidence="1">
    <location>
        <begin position="1"/>
        <end position="33"/>
    </location>
</feature>
<protein>
    <submittedName>
        <fullName evidence="3">PEP-CTERM sorting domain-containing protein</fullName>
    </submittedName>
</protein>
<evidence type="ECO:0000313" key="3">
    <source>
        <dbReference type="EMBL" id="MCV2367866.1"/>
    </source>
</evidence>
<proteinExistence type="predicted"/>
<accession>A0ABT2YCT6</accession>
<organism evidence="3 4">
    <name type="scientific">Roseateles oligotrophus</name>
    <dbReference type="NCBI Taxonomy" id="1769250"/>
    <lineage>
        <taxon>Bacteria</taxon>
        <taxon>Pseudomonadati</taxon>
        <taxon>Pseudomonadota</taxon>
        <taxon>Betaproteobacteria</taxon>
        <taxon>Burkholderiales</taxon>
        <taxon>Sphaerotilaceae</taxon>
        <taxon>Roseateles</taxon>
    </lineage>
</organism>
<evidence type="ECO:0000256" key="1">
    <source>
        <dbReference type="SAM" id="SignalP"/>
    </source>
</evidence>
<sequence>MQKALFFQGAASRASLGGLLLAGLCLPQQQALAQAYEVIAYAQASAYSATPPQDLNQSQLLRFNAPDPRASQVQVAEAKVLLGVGGNASAHVSAGMGVLKAYADAGYAYHPTLDGLASSNAQAGFYDTVKVNGAGLAPGTPVSYRVDLTIEGTVSHVLGALGSPFAAASATALLRVLDTSSNQSEQFEWNAASFASGVYSVTINTQVGHELYMTGNLNLFAQAKPAIDPLGAHFAVADFGHTLNYTLAPSVTGLNTVGMSGHEFLAAAVPEPAQWLSLLAGLVGLAWRRRAP</sequence>